<protein>
    <submittedName>
        <fullName evidence="3">Helix-turn-helix domain-containing protein</fullName>
    </submittedName>
</protein>
<gene>
    <name evidence="3" type="ORF">ACFOMH_18690</name>
</gene>
<evidence type="ECO:0000256" key="1">
    <source>
        <dbReference type="ARBA" id="ARBA00009913"/>
    </source>
</evidence>
<evidence type="ECO:0000313" key="3">
    <source>
        <dbReference type="EMBL" id="MFC3530201.1"/>
    </source>
</evidence>
<dbReference type="EMBL" id="JBHRXJ010000021">
    <property type="protein sequence ID" value="MFC3530201.1"/>
    <property type="molecule type" value="Genomic_DNA"/>
</dbReference>
<dbReference type="InterPro" id="IPR036162">
    <property type="entry name" value="Resolvase-like_N_sf"/>
</dbReference>
<reference evidence="4" key="1">
    <citation type="journal article" date="2019" name="Int. J. Syst. Evol. Microbiol.">
        <title>The Global Catalogue of Microorganisms (GCM) 10K type strain sequencing project: providing services to taxonomists for standard genome sequencing and annotation.</title>
        <authorList>
            <consortium name="The Broad Institute Genomics Platform"/>
            <consortium name="The Broad Institute Genome Sequencing Center for Infectious Disease"/>
            <person name="Wu L."/>
            <person name="Ma J."/>
        </authorList>
    </citation>
    <scope>NUCLEOTIDE SEQUENCE [LARGE SCALE GENOMIC DNA]</scope>
    <source>
        <strain evidence="4">KCTC 42899</strain>
    </source>
</reference>
<comment type="similarity">
    <text evidence="1">Belongs to the site-specific recombinase resolvase family.</text>
</comment>
<dbReference type="Proteomes" id="UP001595721">
    <property type="component" value="Unassembled WGS sequence"/>
</dbReference>
<feature type="domain" description="Resolvase HTH" evidence="2">
    <location>
        <begin position="145"/>
        <end position="176"/>
    </location>
</feature>
<dbReference type="Pfam" id="PF02796">
    <property type="entry name" value="HTH_7"/>
    <property type="match status" value="1"/>
</dbReference>
<dbReference type="SUPFAM" id="SSF46689">
    <property type="entry name" value="Homeodomain-like"/>
    <property type="match status" value="1"/>
</dbReference>
<comment type="caution">
    <text evidence="3">The sequence shown here is derived from an EMBL/GenBank/DDBJ whole genome shotgun (WGS) entry which is preliminary data.</text>
</comment>
<evidence type="ECO:0000259" key="2">
    <source>
        <dbReference type="Pfam" id="PF02796"/>
    </source>
</evidence>
<keyword evidence="4" id="KW-1185">Reference proteome</keyword>
<name>A0ABV7R748_9RHOB</name>
<dbReference type="RefSeq" id="WP_377746371.1">
    <property type="nucleotide sequence ID" value="NZ_JBHRXJ010000021.1"/>
</dbReference>
<sequence>MQFGYMTTKSAATSIRKQITAMRAAGFDMDDPHERVFKDDRDFAITALTPGDELVVATAACLGTVASDVLGVLRAVAERGAVIRVLDDDVLLSFTPETQAALDVAMKADHENRKASIAKMRKARAESGNLGGIPPVEWGPKQAKMLKDMLADGVSRQDMAKRLKVSVSTLQRKLRELRAASR</sequence>
<proteinExistence type="inferred from homology"/>
<dbReference type="SUPFAM" id="SSF53041">
    <property type="entry name" value="Resolvase-like"/>
    <property type="match status" value="1"/>
</dbReference>
<dbReference type="InterPro" id="IPR009057">
    <property type="entry name" value="Homeodomain-like_sf"/>
</dbReference>
<dbReference type="InterPro" id="IPR006120">
    <property type="entry name" value="Resolvase_HTH_dom"/>
</dbReference>
<accession>A0ABV7R748</accession>
<evidence type="ECO:0000313" key="4">
    <source>
        <dbReference type="Proteomes" id="UP001595721"/>
    </source>
</evidence>
<dbReference type="Gene3D" id="1.10.10.60">
    <property type="entry name" value="Homeodomain-like"/>
    <property type="match status" value="1"/>
</dbReference>
<organism evidence="3 4">
    <name type="scientific">Paracoccus mangrovi</name>
    <dbReference type="NCBI Taxonomy" id="1715645"/>
    <lineage>
        <taxon>Bacteria</taxon>
        <taxon>Pseudomonadati</taxon>
        <taxon>Pseudomonadota</taxon>
        <taxon>Alphaproteobacteria</taxon>
        <taxon>Rhodobacterales</taxon>
        <taxon>Paracoccaceae</taxon>
        <taxon>Paracoccus</taxon>
    </lineage>
</organism>